<reference evidence="1" key="1">
    <citation type="submission" date="2020-02" db="EMBL/GenBank/DDBJ databases">
        <authorList>
            <person name="Meier V. D."/>
        </authorList>
    </citation>
    <scope>NUCLEOTIDE SEQUENCE</scope>
    <source>
        <strain evidence="1">AVDCRST_MAG94</strain>
    </source>
</reference>
<sequence>MDAQQTSKAEVQRSVRSLEAIGAPTLGTVVSNAKSKNSLR</sequence>
<dbReference type="AlphaFoldDB" id="A0A6J4KXR7"/>
<gene>
    <name evidence="1" type="ORF">AVDCRST_MAG94-1278</name>
</gene>
<name>A0A6J4KXR7_9CYAN</name>
<proteinExistence type="predicted"/>
<accession>A0A6J4KXR7</accession>
<evidence type="ECO:0000313" key="1">
    <source>
        <dbReference type="EMBL" id="CAA9317275.1"/>
    </source>
</evidence>
<protein>
    <submittedName>
        <fullName evidence="1">Uncharacterized protein</fullName>
    </submittedName>
</protein>
<dbReference type="EMBL" id="CADCTY010000441">
    <property type="protein sequence ID" value="CAA9317275.1"/>
    <property type="molecule type" value="Genomic_DNA"/>
</dbReference>
<organism evidence="1">
    <name type="scientific">uncultured Leptolyngbya sp</name>
    <dbReference type="NCBI Taxonomy" id="332963"/>
    <lineage>
        <taxon>Bacteria</taxon>
        <taxon>Bacillati</taxon>
        <taxon>Cyanobacteriota</taxon>
        <taxon>Cyanophyceae</taxon>
        <taxon>Leptolyngbyales</taxon>
        <taxon>Leptolyngbyaceae</taxon>
        <taxon>Leptolyngbya group</taxon>
        <taxon>Leptolyngbya</taxon>
        <taxon>environmental samples</taxon>
    </lineage>
</organism>